<dbReference type="Gene3D" id="1.20.1540.10">
    <property type="entry name" value="Rhomboid-like"/>
    <property type="match status" value="1"/>
</dbReference>
<feature type="transmembrane region" description="Helical" evidence="7">
    <location>
        <begin position="100"/>
        <end position="120"/>
    </location>
</feature>
<keyword evidence="6 7" id="KW-0472">Membrane</keyword>
<dbReference type="Proteomes" id="UP000226357">
    <property type="component" value="Unassembled WGS sequence"/>
</dbReference>
<gene>
    <name evidence="9" type="ORF">COK38_05795</name>
</gene>
<name>A0AA44QD14_BACCE</name>
<keyword evidence="4" id="KW-0378">Hydrolase</keyword>
<proteinExistence type="inferred from homology"/>
<accession>A0AA44QD14</accession>
<dbReference type="GO" id="GO:0004252">
    <property type="term" value="F:serine-type endopeptidase activity"/>
    <property type="evidence" value="ECO:0007669"/>
    <property type="project" value="InterPro"/>
</dbReference>
<dbReference type="GO" id="GO:0006508">
    <property type="term" value="P:proteolysis"/>
    <property type="evidence" value="ECO:0007669"/>
    <property type="project" value="UniProtKB-KW"/>
</dbReference>
<evidence type="ECO:0000256" key="2">
    <source>
        <dbReference type="ARBA" id="ARBA00009045"/>
    </source>
</evidence>
<feature type="transmembrane region" description="Helical" evidence="7">
    <location>
        <begin position="203"/>
        <end position="222"/>
    </location>
</feature>
<evidence type="ECO:0000256" key="5">
    <source>
        <dbReference type="ARBA" id="ARBA00022989"/>
    </source>
</evidence>
<feature type="transmembrane region" description="Helical" evidence="7">
    <location>
        <begin position="157"/>
        <end position="172"/>
    </location>
</feature>
<dbReference type="InterPro" id="IPR035952">
    <property type="entry name" value="Rhomboid-like_sf"/>
</dbReference>
<dbReference type="InterPro" id="IPR050925">
    <property type="entry name" value="Rhomboid_protease_S54"/>
</dbReference>
<keyword evidence="9" id="KW-0645">Protease</keyword>
<dbReference type="Pfam" id="PF01694">
    <property type="entry name" value="Rhomboid"/>
    <property type="match status" value="1"/>
</dbReference>
<comment type="caution">
    <text evidence="9">The sequence shown here is derived from an EMBL/GenBank/DDBJ whole genome shotgun (WGS) entry which is preliminary data.</text>
</comment>
<dbReference type="SUPFAM" id="SSF144091">
    <property type="entry name" value="Rhomboid-like"/>
    <property type="match status" value="1"/>
</dbReference>
<comment type="similarity">
    <text evidence="2">Belongs to the peptidase S54 family.</text>
</comment>
<feature type="transmembrane region" description="Helical" evidence="7">
    <location>
        <begin position="65"/>
        <end position="88"/>
    </location>
</feature>
<evidence type="ECO:0000256" key="6">
    <source>
        <dbReference type="ARBA" id="ARBA00023136"/>
    </source>
</evidence>
<dbReference type="EMBL" id="NVBO01000036">
    <property type="protein sequence ID" value="PFS05021.1"/>
    <property type="molecule type" value="Genomic_DNA"/>
</dbReference>
<dbReference type="PANTHER" id="PTHR43731:SF14">
    <property type="entry name" value="PRESENILIN-ASSOCIATED RHOMBOID-LIKE PROTEIN, MITOCHONDRIAL"/>
    <property type="match status" value="1"/>
</dbReference>
<protein>
    <submittedName>
        <fullName evidence="9">Rhomboid family intramembrane serine protease</fullName>
    </submittedName>
</protein>
<dbReference type="RefSeq" id="WP_000021913.1">
    <property type="nucleotide sequence ID" value="NZ_NUYJ01000119.1"/>
</dbReference>
<keyword evidence="3 7" id="KW-0812">Transmembrane</keyword>
<dbReference type="PANTHER" id="PTHR43731">
    <property type="entry name" value="RHOMBOID PROTEASE"/>
    <property type="match status" value="1"/>
</dbReference>
<reference evidence="9 10" key="1">
    <citation type="submission" date="2017-09" db="EMBL/GenBank/DDBJ databases">
        <title>Large-scale bioinformatics analysis of Bacillus genomes uncovers conserved roles of natural products in bacterial physiology.</title>
        <authorList>
            <consortium name="Agbiome Team Llc"/>
            <person name="Bleich R.M."/>
            <person name="Grubbs K.J."/>
            <person name="Santa Maria K.C."/>
            <person name="Allen S.E."/>
            <person name="Farag S."/>
            <person name="Shank E.A."/>
            <person name="Bowers A."/>
        </authorList>
    </citation>
    <scope>NUCLEOTIDE SEQUENCE [LARGE SCALE GENOMIC DNA]</scope>
    <source>
        <strain evidence="9 10">AFS067272</strain>
    </source>
</reference>
<evidence type="ECO:0000313" key="10">
    <source>
        <dbReference type="Proteomes" id="UP000226357"/>
    </source>
</evidence>
<dbReference type="AlphaFoldDB" id="A0AA44QD14"/>
<evidence type="ECO:0000256" key="1">
    <source>
        <dbReference type="ARBA" id="ARBA00004141"/>
    </source>
</evidence>
<organism evidence="9 10">
    <name type="scientific">Bacillus cereus</name>
    <dbReference type="NCBI Taxonomy" id="1396"/>
    <lineage>
        <taxon>Bacteria</taxon>
        <taxon>Bacillati</taxon>
        <taxon>Bacillota</taxon>
        <taxon>Bacilli</taxon>
        <taxon>Bacillales</taxon>
        <taxon>Bacillaceae</taxon>
        <taxon>Bacillus</taxon>
        <taxon>Bacillus cereus group</taxon>
    </lineage>
</organism>
<feature type="transmembrane region" description="Helical" evidence="7">
    <location>
        <begin position="21"/>
        <end position="45"/>
    </location>
</feature>
<evidence type="ECO:0000256" key="4">
    <source>
        <dbReference type="ARBA" id="ARBA00022801"/>
    </source>
</evidence>
<dbReference type="InterPro" id="IPR022764">
    <property type="entry name" value="Peptidase_S54_rhomboid_dom"/>
</dbReference>
<keyword evidence="5 7" id="KW-1133">Transmembrane helix</keyword>
<sequence length="385" mass="43315">MSIFVRNENLSTFIKRYPVTSIIVFITTLIFIFTCIDGGSTNIHTVIKYGGLSQPLFSNGEYFRLVTYLFPHVGGVPHFLCNISFILILSPPLERIIGSFRQGIIFLLSGIVGGLFVIYFTPEVVVGGASGAGYGMLGTFLALIYKRNAYIDNTTKKYIFVVTTINVIYTFTGENISIPAHFGGLITGFFLSTLLIKSRKIATIYLAPIIVSLVILCGYIIYQENHTIVRKVTKASDTNTTELINDVNWFNGKYKNIYPLMNELINNYNQGISNKAEKERFLINIEQNEDNVQKIINEISKKEFNPNMNEPQALLLEIFNKLNEAAEYSKLAINNEDVNSGNKFSKSIDDINKKAEKYNQSLIHAYEKAGIQWTSNANNQIDPGR</sequence>
<evidence type="ECO:0000313" key="9">
    <source>
        <dbReference type="EMBL" id="PFS05021.1"/>
    </source>
</evidence>
<evidence type="ECO:0000256" key="7">
    <source>
        <dbReference type="SAM" id="Phobius"/>
    </source>
</evidence>
<comment type="subcellular location">
    <subcellularLocation>
        <location evidence="1">Membrane</location>
        <topology evidence="1">Multi-pass membrane protein</topology>
    </subcellularLocation>
</comment>
<dbReference type="GO" id="GO:0016020">
    <property type="term" value="C:membrane"/>
    <property type="evidence" value="ECO:0007669"/>
    <property type="project" value="UniProtKB-SubCell"/>
</dbReference>
<evidence type="ECO:0000259" key="8">
    <source>
        <dbReference type="Pfam" id="PF01694"/>
    </source>
</evidence>
<feature type="domain" description="Peptidase S54 rhomboid" evidence="8">
    <location>
        <begin position="60"/>
        <end position="197"/>
    </location>
</feature>
<feature type="transmembrane region" description="Helical" evidence="7">
    <location>
        <begin position="126"/>
        <end position="145"/>
    </location>
</feature>
<evidence type="ECO:0000256" key="3">
    <source>
        <dbReference type="ARBA" id="ARBA00022692"/>
    </source>
</evidence>